<dbReference type="Gene3D" id="3.50.50.60">
    <property type="entry name" value="FAD/NAD(P)-binding domain"/>
    <property type="match status" value="1"/>
</dbReference>
<reference evidence="6 7" key="1">
    <citation type="journal article" date="2024" name="Insects">
        <title>An Improved Chromosome-Level Genome Assembly of the Firefly Pyrocoelia pectoralis.</title>
        <authorList>
            <person name="Fu X."/>
            <person name="Meyer-Rochow V.B."/>
            <person name="Ballantyne L."/>
            <person name="Zhu X."/>
        </authorList>
    </citation>
    <scope>NUCLEOTIDE SEQUENCE [LARGE SCALE GENOMIC DNA]</scope>
    <source>
        <strain evidence="6">XCY_ONT2</strain>
    </source>
</reference>
<dbReference type="InterPro" id="IPR000172">
    <property type="entry name" value="GMC_OxRdtase_N"/>
</dbReference>
<dbReference type="SUPFAM" id="SSF51905">
    <property type="entry name" value="FAD/NAD(P)-binding domain"/>
    <property type="match status" value="1"/>
</dbReference>
<proteinExistence type="inferred from homology"/>
<keyword evidence="3 4" id="KW-0274">FAD</keyword>
<dbReference type="Gene3D" id="3.30.560.10">
    <property type="entry name" value="Glucose Oxidase, domain 3"/>
    <property type="match status" value="1"/>
</dbReference>
<dbReference type="AlphaFoldDB" id="A0AAN7ZN83"/>
<protein>
    <recommendedName>
        <fullName evidence="5">Glucose-methanol-choline oxidoreductase N-terminal domain-containing protein</fullName>
    </recommendedName>
</protein>
<evidence type="ECO:0000313" key="6">
    <source>
        <dbReference type="EMBL" id="KAK5644046.1"/>
    </source>
</evidence>
<dbReference type="Pfam" id="PF00732">
    <property type="entry name" value="GMC_oxred_N"/>
    <property type="match status" value="1"/>
</dbReference>
<dbReference type="PIRSF" id="PIRSF000137">
    <property type="entry name" value="Alcohol_oxidase"/>
    <property type="match status" value="1"/>
</dbReference>
<keyword evidence="7" id="KW-1185">Reference proteome</keyword>
<dbReference type="SUPFAM" id="SSF54373">
    <property type="entry name" value="FAD-linked reductases, C-terminal domain"/>
    <property type="match status" value="1"/>
</dbReference>
<evidence type="ECO:0000256" key="2">
    <source>
        <dbReference type="PIRSR" id="PIRSR000137-1"/>
    </source>
</evidence>
<organism evidence="6 7">
    <name type="scientific">Pyrocoelia pectoralis</name>
    <dbReference type="NCBI Taxonomy" id="417401"/>
    <lineage>
        <taxon>Eukaryota</taxon>
        <taxon>Metazoa</taxon>
        <taxon>Ecdysozoa</taxon>
        <taxon>Arthropoda</taxon>
        <taxon>Hexapoda</taxon>
        <taxon>Insecta</taxon>
        <taxon>Pterygota</taxon>
        <taxon>Neoptera</taxon>
        <taxon>Endopterygota</taxon>
        <taxon>Coleoptera</taxon>
        <taxon>Polyphaga</taxon>
        <taxon>Elateriformia</taxon>
        <taxon>Elateroidea</taxon>
        <taxon>Lampyridae</taxon>
        <taxon>Lampyrinae</taxon>
        <taxon>Pyrocoelia</taxon>
    </lineage>
</organism>
<evidence type="ECO:0000313" key="7">
    <source>
        <dbReference type="Proteomes" id="UP001329430"/>
    </source>
</evidence>
<dbReference type="InterPro" id="IPR036188">
    <property type="entry name" value="FAD/NAD-bd_sf"/>
</dbReference>
<dbReference type="PANTHER" id="PTHR11552:SF158">
    <property type="entry name" value="GH23626P-RELATED"/>
    <property type="match status" value="1"/>
</dbReference>
<evidence type="ECO:0000259" key="5">
    <source>
        <dbReference type="PROSITE" id="PS00623"/>
    </source>
</evidence>
<feature type="active site" description="Proton acceptor" evidence="2">
    <location>
        <position position="553"/>
    </location>
</feature>
<dbReference type="Proteomes" id="UP001329430">
    <property type="component" value="Chromosome 5"/>
</dbReference>
<dbReference type="InterPro" id="IPR007867">
    <property type="entry name" value="GMC_OxRtase_C"/>
</dbReference>
<comment type="similarity">
    <text evidence="1 4">Belongs to the GMC oxidoreductase family.</text>
</comment>
<dbReference type="GO" id="GO:0016614">
    <property type="term" value="F:oxidoreductase activity, acting on CH-OH group of donors"/>
    <property type="evidence" value="ECO:0007669"/>
    <property type="project" value="InterPro"/>
</dbReference>
<sequence length="573" mass="64219">MSKGAICIIVLTPYQIFFFYYGTYDHIIVGAGSAGAVIANRLSEDKWRRVLLLEAGGNSSILSEIPGMMQYVVGLEENWNYFSVPVSTSCLGMKGQQCVIPRGKGLGGSSTINGLMFTRGNKRDYDRWAAQGNYGWSYKDVLPYFKKSENFVGPTSDYRGKDGHLNIEVTRSNLQTDVFFEANRELGRKELVDYNGKNQIGFGRTQLNTLRGRRHSTSKAFLLPILNRSNLEILTNSFVIKILISGKKRAFGVLFSKNGKLYVAKSREDIVISAGVINSPQLLMLSGIGPKDHLEELDVHVVQDLPVGKHIEDHIGYTYLEFFTNFTVPEQSTEELLQGFLNWDGSLSNPFNVQGMVFSATKFSTEPDYPDIEFVTTPSINSLDVTDTFWNLNQESINAVRRIDEPNRTVTYHVIGLHPKSRGFLRLKSADPFEYPLINLNLLSDEGNEDIELMYQGIQMMLELLNTEALKRIDVKLKDSTHPACKSLEYLSRDYWYCQLRYLATSLFHPIATCKMGPHPKRGAVVSPELKVFGITNLRVADASVMPLGISGHTNAPTIMIGEKAADLIRNAC</sequence>
<accession>A0AAN7ZN83</accession>
<dbReference type="Pfam" id="PF05199">
    <property type="entry name" value="GMC_oxred_C"/>
    <property type="match status" value="1"/>
</dbReference>
<dbReference type="PANTHER" id="PTHR11552">
    <property type="entry name" value="GLUCOSE-METHANOL-CHOLINE GMC OXIDOREDUCTASE"/>
    <property type="match status" value="1"/>
</dbReference>
<dbReference type="PROSITE" id="PS00623">
    <property type="entry name" value="GMC_OXRED_1"/>
    <property type="match status" value="1"/>
</dbReference>
<feature type="domain" description="Glucose-methanol-choline oxidoreductase N-terminal" evidence="5">
    <location>
        <begin position="103"/>
        <end position="126"/>
    </location>
</feature>
<dbReference type="EMBL" id="JAVRBK010000005">
    <property type="protein sequence ID" value="KAK5644046.1"/>
    <property type="molecule type" value="Genomic_DNA"/>
</dbReference>
<evidence type="ECO:0000256" key="1">
    <source>
        <dbReference type="ARBA" id="ARBA00010790"/>
    </source>
</evidence>
<gene>
    <name evidence="6" type="ORF">RI129_007891</name>
</gene>
<comment type="cofactor">
    <cofactor evidence="3">
        <name>FAD</name>
        <dbReference type="ChEBI" id="CHEBI:57692"/>
    </cofactor>
</comment>
<feature type="active site" description="Proton donor" evidence="2">
    <location>
        <position position="509"/>
    </location>
</feature>
<name>A0AAN7ZN83_9COLE</name>
<evidence type="ECO:0000256" key="3">
    <source>
        <dbReference type="PIRSR" id="PIRSR000137-2"/>
    </source>
</evidence>
<evidence type="ECO:0000256" key="4">
    <source>
        <dbReference type="RuleBase" id="RU003968"/>
    </source>
</evidence>
<feature type="binding site" evidence="3">
    <location>
        <position position="239"/>
    </location>
    <ligand>
        <name>FAD</name>
        <dbReference type="ChEBI" id="CHEBI:57692"/>
    </ligand>
</feature>
<dbReference type="GO" id="GO:0050660">
    <property type="term" value="F:flavin adenine dinucleotide binding"/>
    <property type="evidence" value="ECO:0007669"/>
    <property type="project" value="InterPro"/>
</dbReference>
<comment type="caution">
    <text evidence="6">The sequence shown here is derived from an EMBL/GenBank/DDBJ whole genome shotgun (WGS) entry which is preliminary data.</text>
</comment>
<keyword evidence="4" id="KW-0285">Flavoprotein</keyword>
<dbReference type="InterPro" id="IPR012132">
    <property type="entry name" value="GMC_OxRdtase"/>
</dbReference>